<feature type="region of interest" description="Disordered" evidence="1">
    <location>
        <begin position="92"/>
        <end position="199"/>
    </location>
</feature>
<dbReference type="EMBL" id="NKHZ01000082">
    <property type="protein sequence ID" value="PNS14608.1"/>
    <property type="molecule type" value="Genomic_DNA"/>
</dbReference>
<proteinExistence type="predicted"/>
<feature type="compositionally biased region" description="Acidic residues" evidence="1">
    <location>
        <begin position="165"/>
        <end position="199"/>
    </location>
</feature>
<dbReference type="Proteomes" id="UP000243797">
    <property type="component" value="Unassembled WGS sequence"/>
</dbReference>
<evidence type="ECO:0000313" key="2">
    <source>
        <dbReference type="EMBL" id="PNS14608.1"/>
    </source>
</evidence>
<evidence type="ECO:0000256" key="1">
    <source>
        <dbReference type="SAM" id="MobiDB-lite"/>
    </source>
</evidence>
<feature type="compositionally biased region" description="Acidic residues" evidence="1">
    <location>
        <begin position="113"/>
        <end position="125"/>
    </location>
</feature>
<dbReference type="InParanoid" id="A0A2K1QHI2"/>
<evidence type="ECO:0000313" key="3">
    <source>
        <dbReference type="Proteomes" id="UP000243797"/>
    </source>
</evidence>
<reference evidence="2 3" key="1">
    <citation type="submission" date="2017-06" db="EMBL/GenBank/DDBJ databases">
        <title>Draft genome sequence of a variant of Elsinoe murrayae.</title>
        <authorList>
            <person name="Cheng Q."/>
        </authorList>
    </citation>
    <scope>NUCLEOTIDE SEQUENCE [LARGE SCALE GENOMIC DNA]</scope>
    <source>
        <strain evidence="2 3">CQ-2017a</strain>
    </source>
</reference>
<accession>A0A2K1QHI2</accession>
<comment type="caution">
    <text evidence="2">The sequence shown here is derived from an EMBL/GenBank/DDBJ whole genome shotgun (WGS) entry which is preliminary data.</text>
</comment>
<organism evidence="2 3">
    <name type="scientific">Sphaceloma murrayae</name>
    <dbReference type="NCBI Taxonomy" id="2082308"/>
    <lineage>
        <taxon>Eukaryota</taxon>
        <taxon>Fungi</taxon>
        <taxon>Dikarya</taxon>
        <taxon>Ascomycota</taxon>
        <taxon>Pezizomycotina</taxon>
        <taxon>Dothideomycetes</taxon>
        <taxon>Dothideomycetidae</taxon>
        <taxon>Myriangiales</taxon>
        <taxon>Elsinoaceae</taxon>
        <taxon>Sphaceloma</taxon>
    </lineage>
</organism>
<protein>
    <submittedName>
        <fullName evidence="2">Uncharacterized protein</fullName>
    </submittedName>
</protein>
<sequence>MAGPCITTYDYEAFVARTTSETNPHRIYGPTHILTHTEAFLRHIIVARPGLTRQDILHVAEAMALKAQTMSKSFTARIADFDEVIKGVVEGMDRNEDGAGREGEKERCREGGTGEEEEEEEEETTVDVKANGMGGGGSRGDEDDGVLVEAGGLDENGAMGNGDYFDVEEMVEGDGDLIDEEEAEDEEADVDGDLTDDEL</sequence>
<feature type="compositionally biased region" description="Basic and acidic residues" evidence="1">
    <location>
        <begin position="92"/>
        <end position="112"/>
    </location>
</feature>
<gene>
    <name evidence="2" type="ORF">CAC42_1630</name>
</gene>
<dbReference type="AlphaFoldDB" id="A0A2K1QHI2"/>
<keyword evidence="3" id="KW-1185">Reference proteome</keyword>
<name>A0A2K1QHI2_9PEZI</name>